<dbReference type="OrthoDB" id="10265679at2759"/>
<dbReference type="InterPro" id="IPR016024">
    <property type="entry name" value="ARM-type_fold"/>
</dbReference>
<dbReference type="GO" id="GO:0035869">
    <property type="term" value="C:ciliary transition zone"/>
    <property type="evidence" value="ECO:0000318"/>
    <property type="project" value="GO_Central"/>
</dbReference>
<dbReference type="AlphaFoldDB" id="T1G0E3"/>
<dbReference type="PANTHER" id="PTHR15605">
    <property type="entry name" value="KINESIN-ASSOCIATED PROTEINS"/>
    <property type="match status" value="1"/>
</dbReference>
<dbReference type="PANTHER" id="PTHR15605:SF2">
    <property type="entry name" value="KINESIN-ASSOCIATED PROTEIN 3"/>
    <property type="match status" value="1"/>
</dbReference>
<dbReference type="InterPro" id="IPR000225">
    <property type="entry name" value="Armadillo"/>
</dbReference>
<dbReference type="EMBL" id="KB097753">
    <property type="protein sequence ID" value="ESN90663.1"/>
    <property type="molecule type" value="Genomic_DNA"/>
</dbReference>
<dbReference type="EnsemblMetazoa" id="HelroT70921">
    <property type="protein sequence ID" value="HelroP70921"/>
    <property type="gene ID" value="HelroG70921"/>
</dbReference>
<dbReference type="FunCoup" id="T1G0E3">
    <property type="interactions" value="428"/>
</dbReference>
<dbReference type="Pfam" id="PF05804">
    <property type="entry name" value="KAP"/>
    <property type="match status" value="1"/>
</dbReference>
<keyword evidence="3" id="KW-1185">Reference proteome</keyword>
<sequence length="855" mass="97385">MNAEDARYLKRRITAGSIDVHPVEKALVVNYEVEAVILSESGEPVLGDKKQCQKVVKVGAMGENTDIKLMAKNIIDKCKLIHPSKQPEIEQLLYYLQKRKVSSSTSNSAGGRGHQQKIKHSHQNSLDNLTSLGNMQITELANINDLEMYLEMLYDEISERLRGTHLILQLALKPENLDELCQNEILLGALSRVLAEDWKNSTELATNIVHIFFCFSRFSQLHAVVSHFQVGSLCMKIIEHELNLYDGWMDQMKKTIKKDLVKSAQKQLQQLTAMQERLLQVSFHMLLNLAEDRKLEAKMHKKGIVKMLVRTLERKNNVELLRLVISFLKKLSIFVENKDNMVKLNTVESLASILAGSKNEDLINVSLRLLLNLSFDGSIRHQIFQNDMLKMLMDLLKSDLNRPIVLCLLYNLTVNKRNCLHFVESDCCQVLMKLLMAEKERNKFEIETLGLCVNLASNPTCADVLSDPKLVQFLMKRTVKNRDPLTAKLLKKLSYHLKFSPDEDKKPDKEGTAKKIFLDYVGDIGSNVKNAFRDEFSAECLSILANMKDPELDFEMVLKEYKLIEWLKENLKPASLFSNDDEIVFQMVRLISTSCLDETCASALADSGIVQSLISLLTIKQEEDVMVIQIVYIFYQLIQHEKTKEYVILKTQAPAYLIDLMHDGNEQIRKICSGALDIVSNHDQAWSKKIKLEKFRIHNQQWIEMIKMQQQHQQQQPGSDLNDYLTYPHHTSHRGFGNGLNYSHDSFLGGYIEDASVLEGAEFYYGDMNPDYMPGDGLSIYSDIYGSMKGHERLYNDLDISPYERPPSSLNFGVKEKSLGHKGYGNDAGGGDEDFDDQLFGSSYYLGAMGYGGGR</sequence>
<organism evidence="2 3">
    <name type="scientific">Helobdella robusta</name>
    <name type="common">Californian leech</name>
    <dbReference type="NCBI Taxonomy" id="6412"/>
    <lineage>
        <taxon>Eukaryota</taxon>
        <taxon>Metazoa</taxon>
        <taxon>Spiralia</taxon>
        <taxon>Lophotrochozoa</taxon>
        <taxon>Annelida</taxon>
        <taxon>Clitellata</taxon>
        <taxon>Hirudinea</taxon>
        <taxon>Rhynchobdellida</taxon>
        <taxon>Glossiphoniidae</taxon>
        <taxon>Helobdella</taxon>
    </lineage>
</organism>
<name>T1G0E3_HELRO</name>
<evidence type="ECO:0000313" key="1">
    <source>
        <dbReference type="EMBL" id="ESN90663.1"/>
    </source>
</evidence>
<dbReference type="eggNOG" id="KOG1222">
    <property type="taxonomic scope" value="Eukaryota"/>
</dbReference>
<dbReference type="GO" id="GO:0016939">
    <property type="term" value="C:kinesin II complex"/>
    <property type="evidence" value="ECO:0000318"/>
    <property type="project" value="GO_Central"/>
</dbReference>
<reference evidence="1 3" key="2">
    <citation type="journal article" date="2013" name="Nature">
        <title>Insights into bilaterian evolution from three spiralian genomes.</title>
        <authorList>
            <person name="Simakov O."/>
            <person name="Marletaz F."/>
            <person name="Cho S.J."/>
            <person name="Edsinger-Gonzales E."/>
            <person name="Havlak P."/>
            <person name="Hellsten U."/>
            <person name="Kuo D.H."/>
            <person name="Larsson T."/>
            <person name="Lv J."/>
            <person name="Arendt D."/>
            <person name="Savage R."/>
            <person name="Osoegawa K."/>
            <person name="de Jong P."/>
            <person name="Grimwood J."/>
            <person name="Chapman J.A."/>
            <person name="Shapiro H."/>
            <person name="Aerts A."/>
            <person name="Otillar R.P."/>
            <person name="Terry A.Y."/>
            <person name="Boore J.L."/>
            <person name="Grigoriev I.V."/>
            <person name="Lindberg D.R."/>
            <person name="Seaver E.C."/>
            <person name="Weisblat D.A."/>
            <person name="Putnam N.H."/>
            <person name="Rokhsar D.S."/>
        </authorList>
    </citation>
    <scope>NUCLEOTIDE SEQUENCE</scope>
</reference>
<evidence type="ECO:0008006" key="4">
    <source>
        <dbReference type="Google" id="ProtNLM"/>
    </source>
</evidence>
<dbReference type="InterPro" id="IPR011989">
    <property type="entry name" value="ARM-like"/>
</dbReference>
<proteinExistence type="predicted"/>
<dbReference type="Gene3D" id="1.25.10.10">
    <property type="entry name" value="Leucine-rich Repeat Variant"/>
    <property type="match status" value="2"/>
</dbReference>
<dbReference type="CTD" id="20214541"/>
<evidence type="ECO:0000313" key="3">
    <source>
        <dbReference type="Proteomes" id="UP000015101"/>
    </source>
</evidence>
<dbReference type="GeneID" id="20214541"/>
<dbReference type="InParanoid" id="T1G0E3"/>
<dbReference type="RefSeq" id="XP_009031190.1">
    <property type="nucleotide sequence ID" value="XM_009032942.1"/>
</dbReference>
<dbReference type="InterPro" id="IPR008658">
    <property type="entry name" value="KAP3"/>
</dbReference>
<dbReference type="SUPFAM" id="SSF48371">
    <property type="entry name" value="ARM repeat"/>
    <property type="match status" value="1"/>
</dbReference>
<gene>
    <name evidence="2" type="primary">20214541</name>
    <name evidence="1" type="ORF">HELRODRAFT_70921</name>
</gene>
<evidence type="ECO:0000313" key="2">
    <source>
        <dbReference type="EnsemblMetazoa" id="HelroP70921"/>
    </source>
</evidence>
<dbReference type="KEGG" id="hro:HELRODRAFT_70921"/>
<dbReference type="GO" id="GO:0005930">
    <property type="term" value="C:axoneme"/>
    <property type="evidence" value="ECO:0000318"/>
    <property type="project" value="GO_Central"/>
</dbReference>
<dbReference type="GO" id="GO:0019894">
    <property type="term" value="F:kinesin binding"/>
    <property type="evidence" value="ECO:0007669"/>
    <property type="project" value="InterPro"/>
</dbReference>
<dbReference type="OMA" id="MYELNIV"/>
<dbReference type="HOGENOM" id="CLU_009879_0_0_1"/>
<dbReference type="SMART" id="SM00185">
    <property type="entry name" value="ARM"/>
    <property type="match status" value="5"/>
</dbReference>
<dbReference type="STRING" id="6412.T1G0E3"/>
<reference evidence="2" key="3">
    <citation type="submission" date="2015-06" db="UniProtKB">
        <authorList>
            <consortium name="EnsemblMetazoa"/>
        </authorList>
    </citation>
    <scope>IDENTIFICATION</scope>
</reference>
<dbReference type="EMBL" id="AMQM01002340">
    <property type="status" value="NOT_ANNOTATED_CDS"/>
    <property type="molecule type" value="Genomic_DNA"/>
</dbReference>
<reference evidence="3" key="1">
    <citation type="submission" date="2012-12" db="EMBL/GenBank/DDBJ databases">
        <authorList>
            <person name="Hellsten U."/>
            <person name="Grimwood J."/>
            <person name="Chapman J.A."/>
            <person name="Shapiro H."/>
            <person name="Aerts A."/>
            <person name="Otillar R.P."/>
            <person name="Terry A.Y."/>
            <person name="Boore J.L."/>
            <person name="Simakov O."/>
            <person name="Marletaz F."/>
            <person name="Cho S.-J."/>
            <person name="Edsinger-Gonzales E."/>
            <person name="Havlak P."/>
            <person name="Kuo D.-H."/>
            <person name="Larsson T."/>
            <person name="Lv J."/>
            <person name="Arendt D."/>
            <person name="Savage R."/>
            <person name="Osoegawa K."/>
            <person name="de Jong P."/>
            <person name="Lindberg D.R."/>
            <person name="Seaver E.C."/>
            <person name="Weisblat D.A."/>
            <person name="Putnam N.H."/>
            <person name="Grigoriev I.V."/>
            <person name="Rokhsar D.S."/>
        </authorList>
    </citation>
    <scope>NUCLEOTIDE SEQUENCE</scope>
</reference>
<dbReference type="Proteomes" id="UP000015101">
    <property type="component" value="Unassembled WGS sequence"/>
</dbReference>
<protein>
    <recommendedName>
        <fullName evidence="4">Kinesin-associated protein 3</fullName>
    </recommendedName>
</protein>
<dbReference type="GO" id="GO:0007018">
    <property type="term" value="P:microtubule-based movement"/>
    <property type="evidence" value="ECO:0000318"/>
    <property type="project" value="GO_Central"/>
</dbReference>
<dbReference type="GO" id="GO:0044782">
    <property type="term" value="P:cilium organization"/>
    <property type="evidence" value="ECO:0000318"/>
    <property type="project" value="GO_Central"/>
</dbReference>
<accession>T1G0E3</accession>
<dbReference type="SMART" id="SM01297">
    <property type="entry name" value="KAP"/>
    <property type="match status" value="1"/>
</dbReference>